<organism evidence="2 3">
    <name type="scientific">Hymenobacter jeongseonensis</name>
    <dbReference type="NCBI Taxonomy" id="2791027"/>
    <lineage>
        <taxon>Bacteria</taxon>
        <taxon>Pseudomonadati</taxon>
        <taxon>Bacteroidota</taxon>
        <taxon>Cytophagia</taxon>
        <taxon>Cytophagales</taxon>
        <taxon>Hymenobacteraceae</taxon>
        <taxon>Hymenobacter</taxon>
    </lineage>
</organism>
<proteinExistence type="predicted"/>
<dbReference type="RefSeq" id="WP_196280690.1">
    <property type="nucleotide sequence ID" value="NZ_JADQDQ010000001.1"/>
</dbReference>
<dbReference type="Proteomes" id="UP000597617">
    <property type="component" value="Unassembled WGS sequence"/>
</dbReference>
<reference evidence="2 3" key="1">
    <citation type="submission" date="2020-11" db="EMBL/GenBank/DDBJ databases">
        <authorList>
            <person name="Kim M.K."/>
        </authorList>
    </citation>
    <scope>NUCLEOTIDE SEQUENCE [LARGE SCALE GENOMIC DNA]</scope>
    <source>
        <strain evidence="2 3">BT683</strain>
    </source>
</reference>
<dbReference type="EMBL" id="JADQDQ010000001">
    <property type="protein sequence ID" value="MBF9236340.1"/>
    <property type="molecule type" value="Genomic_DNA"/>
</dbReference>
<gene>
    <name evidence="2" type="ORF">I2I05_02925</name>
</gene>
<feature type="chain" id="PRO_5045047557" evidence="1">
    <location>
        <begin position="19"/>
        <end position="131"/>
    </location>
</feature>
<evidence type="ECO:0000313" key="2">
    <source>
        <dbReference type="EMBL" id="MBF9236340.1"/>
    </source>
</evidence>
<name>A0ABS0IDA6_9BACT</name>
<feature type="signal peptide" evidence="1">
    <location>
        <begin position="1"/>
        <end position="18"/>
    </location>
</feature>
<evidence type="ECO:0000256" key="1">
    <source>
        <dbReference type="SAM" id="SignalP"/>
    </source>
</evidence>
<sequence length="131" mass="13924">MRLLSTLSLALFSLTVVSCNHEKCREPQPQAQCVSGTVVGDACLDGVLIDVDATFPIGKPVGNHPNVIAAVNFADLASFNQVGQRVYFTYRNDPNQQSANRVCTANTVPLLVPHLLLSNLSATSCPTNGAL</sequence>
<protein>
    <submittedName>
        <fullName evidence="2">Uncharacterized protein</fullName>
    </submittedName>
</protein>
<dbReference type="PROSITE" id="PS51257">
    <property type="entry name" value="PROKAR_LIPOPROTEIN"/>
    <property type="match status" value="1"/>
</dbReference>
<keyword evidence="1" id="KW-0732">Signal</keyword>
<comment type="caution">
    <text evidence="2">The sequence shown here is derived from an EMBL/GenBank/DDBJ whole genome shotgun (WGS) entry which is preliminary data.</text>
</comment>
<accession>A0ABS0IDA6</accession>
<keyword evidence="3" id="KW-1185">Reference proteome</keyword>
<evidence type="ECO:0000313" key="3">
    <source>
        <dbReference type="Proteomes" id="UP000597617"/>
    </source>
</evidence>